<keyword evidence="3" id="KW-1185">Reference proteome</keyword>
<dbReference type="HOGENOM" id="CLU_620503_0_0_1"/>
<sequence length="453" mass="51323">IIPRKAYPSSIFFLLSLENFELALEQWLTYGLEGCGYNVSHFKDETNRKQIYDTIWPYLNPMIPDFFTNMDPSLRIILQRSKSFRILKNEPSKHVFQNKKTLRAECEKCSHLAPEYHCMQKIVVTPQKLDDNYIGCGVSLAQPKDQIKPIPIPHSKPGSKDIQPILHPTKLGLKKVEWNDKILENCGMQLFMIVEAGTERILDFWIYNAFSEDNFNKLVQHHSRLQEVKSLDRGSQFNSYSQGKMFPKGARAPMGGAPGDTYTFYTGMEAVTLKGIESLFDDAEDSMILSEAGRVISHDVYKDLQDMATHGDRLGISGANTYYCNNYTSPLHHDNDAGAGLCAQLQLQAKSDLCEYGFTYADYGVYFASRSNSLWSFSGSDTHGTMLPSTIPLAETDRTIPSQGEQPDNDNIPPRVSNGIHKPVTKNNTAAANKYYRVRKARSEIHDYWQGQK</sequence>
<evidence type="ECO:0000313" key="2">
    <source>
        <dbReference type="EMBL" id="KDR77442.1"/>
    </source>
</evidence>
<organism evidence="2 3">
    <name type="scientific">Galerina marginata (strain CBS 339.88)</name>
    <dbReference type="NCBI Taxonomy" id="685588"/>
    <lineage>
        <taxon>Eukaryota</taxon>
        <taxon>Fungi</taxon>
        <taxon>Dikarya</taxon>
        <taxon>Basidiomycota</taxon>
        <taxon>Agaricomycotina</taxon>
        <taxon>Agaricomycetes</taxon>
        <taxon>Agaricomycetidae</taxon>
        <taxon>Agaricales</taxon>
        <taxon>Agaricineae</taxon>
        <taxon>Strophariaceae</taxon>
        <taxon>Galerina</taxon>
    </lineage>
</organism>
<dbReference type="Proteomes" id="UP000027222">
    <property type="component" value="Unassembled WGS sequence"/>
</dbReference>
<dbReference type="AlphaFoldDB" id="A0A067T565"/>
<dbReference type="EMBL" id="KL142376">
    <property type="protein sequence ID" value="KDR77442.1"/>
    <property type="molecule type" value="Genomic_DNA"/>
</dbReference>
<evidence type="ECO:0000313" key="3">
    <source>
        <dbReference type="Proteomes" id="UP000027222"/>
    </source>
</evidence>
<proteinExistence type="predicted"/>
<feature type="non-terminal residue" evidence="2">
    <location>
        <position position="1"/>
    </location>
</feature>
<evidence type="ECO:0000256" key="1">
    <source>
        <dbReference type="SAM" id="MobiDB-lite"/>
    </source>
</evidence>
<name>A0A067T565_GALM3</name>
<reference evidence="3" key="1">
    <citation type="journal article" date="2014" name="Proc. Natl. Acad. Sci. U.S.A.">
        <title>Extensive sampling of basidiomycete genomes demonstrates inadequacy of the white-rot/brown-rot paradigm for wood decay fungi.</title>
        <authorList>
            <person name="Riley R."/>
            <person name="Salamov A.A."/>
            <person name="Brown D.W."/>
            <person name="Nagy L.G."/>
            <person name="Floudas D."/>
            <person name="Held B.W."/>
            <person name="Levasseur A."/>
            <person name="Lombard V."/>
            <person name="Morin E."/>
            <person name="Otillar R."/>
            <person name="Lindquist E.A."/>
            <person name="Sun H."/>
            <person name="LaButti K.M."/>
            <person name="Schmutz J."/>
            <person name="Jabbour D."/>
            <person name="Luo H."/>
            <person name="Baker S.E."/>
            <person name="Pisabarro A.G."/>
            <person name="Walton J.D."/>
            <person name="Blanchette R.A."/>
            <person name="Henrissat B."/>
            <person name="Martin F."/>
            <person name="Cullen D."/>
            <person name="Hibbett D.S."/>
            <person name="Grigoriev I.V."/>
        </authorList>
    </citation>
    <scope>NUCLEOTIDE SEQUENCE [LARGE SCALE GENOMIC DNA]</scope>
    <source>
        <strain evidence="3">CBS 339.88</strain>
    </source>
</reference>
<gene>
    <name evidence="2" type="ORF">GALMADRAFT_65655</name>
</gene>
<accession>A0A067T565</accession>
<dbReference type="OrthoDB" id="3049390at2759"/>
<protein>
    <submittedName>
        <fullName evidence="2">Uncharacterized protein</fullName>
    </submittedName>
</protein>
<feature type="region of interest" description="Disordered" evidence="1">
    <location>
        <begin position="399"/>
        <end position="423"/>
    </location>
</feature>